<organism evidence="2 3">
    <name type="scientific">Nothophoma quercina</name>
    <dbReference type="NCBI Taxonomy" id="749835"/>
    <lineage>
        <taxon>Eukaryota</taxon>
        <taxon>Fungi</taxon>
        <taxon>Dikarya</taxon>
        <taxon>Ascomycota</taxon>
        <taxon>Pezizomycotina</taxon>
        <taxon>Dothideomycetes</taxon>
        <taxon>Pleosporomycetidae</taxon>
        <taxon>Pleosporales</taxon>
        <taxon>Pleosporineae</taxon>
        <taxon>Didymellaceae</taxon>
        <taxon>Nothophoma</taxon>
    </lineage>
</organism>
<protein>
    <submittedName>
        <fullName evidence="2">Transcription factor IIF subunit tfg1</fullName>
    </submittedName>
</protein>
<name>A0ABR3RM42_9PLEO</name>
<accession>A0ABR3RM42</accession>
<comment type="caution">
    <text evidence="2">The sequence shown here is derived from an EMBL/GenBank/DDBJ whole genome shotgun (WGS) entry which is preliminary data.</text>
</comment>
<evidence type="ECO:0000313" key="3">
    <source>
        <dbReference type="Proteomes" id="UP001521222"/>
    </source>
</evidence>
<feature type="compositionally biased region" description="Acidic residues" evidence="1">
    <location>
        <begin position="18"/>
        <end position="33"/>
    </location>
</feature>
<dbReference type="EMBL" id="JAKIXB020000009">
    <property type="protein sequence ID" value="KAL1605494.1"/>
    <property type="molecule type" value="Genomic_DNA"/>
</dbReference>
<keyword evidence="3" id="KW-1185">Reference proteome</keyword>
<gene>
    <name evidence="2" type="primary">TFG1_2</name>
    <name evidence="2" type="ORF">SLS59_003296</name>
</gene>
<feature type="region of interest" description="Disordered" evidence="1">
    <location>
        <begin position="1"/>
        <end position="44"/>
    </location>
</feature>
<evidence type="ECO:0000313" key="2">
    <source>
        <dbReference type="EMBL" id="KAL1605494.1"/>
    </source>
</evidence>
<sequence length="289" mass="32719">MVSERQTEKSNSSAFESSDQETAVDDPSEEESLDPMIPAPSQLKLPSAKEVYDALPSQGTSISALISKFQEPIDRKHSKPFFPIVKAVTSFDNQRRWLTPLPQMPSKETIEKTINSTLPPKTVNERSEEEADPCACTSPKQSPWVHNIKVLSVQAPEKNIGEMQNEACQLADKHSTLVQALDGLQSTKLRKIAEIFRERDEVIRNEIREANEFAEERIPRMNDHEQLLLGQLRDCLARERQVEASLLGTDPTLFGMWVNEEASESQGGRRLRSDVGNTQAYMNNKRRRM</sequence>
<dbReference type="Proteomes" id="UP001521222">
    <property type="component" value="Unassembled WGS sequence"/>
</dbReference>
<evidence type="ECO:0000256" key="1">
    <source>
        <dbReference type="SAM" id="MobiDB-lite"/>
    </source>
</evidence>
<reference evidence="2 3" key="1">
    <citation type="submission" date="2024-02" db="EMBL/GenBank/DDBJ databases">
        <title>De novo assembly and annotation of 12 fungi associated with fruit tree decline syndrome in Ontario, Canada.</title>
        <authorList>
            <person name="Sulman M."/>
            <person name="Ellouze W."/>
            <person name="Ilyukhin E."/>
        </authorList>
    </citation>
    <scope>NUCLEOTIDE SEQUENCE [LARGE SCALE GENOMIC DNA]</scope>
    <source>
        <strain evidence="2 3">M97-236</strain>
    </source>
</reference>
<proteinExistence type="predicted"/>